<dbReference type="EMBL" id="MLJW01001312">
    <property type="protein sequence ID" value="OIQ78903.1"/>
    <property type="molecule type" value="Genomic_DNA"/>
</dbReference>
<accession>A0A1J5QG03</accession>
<feature type="domain" description="HIT" evidence="1">
    <location>
        <begin position="5"/>
        <end position="106"/>
    </location>
</feature>
<name>A0A1J5QG03_9ZZZZ</name>
<organism evidence="2">
    <name type="scientific">mine drainage metagenome</name>
    <dbReference type="NCBI Taxonomy" id="410659"/>
    <lineage>
        <taxon>unclassified sequences</taxon>
        <taxon>metagenomes</taxon>
        <taxon>ecological metagenomes</taxon>
    </lineage>
</organism>
<dbReference type="Pfam" id="PF01230">
    <property type="entry name" value="HIT"/>
    <property type="match status" value="1"/>
</dbReference>
<dbReference type="PROSITE" id="PS51084">
    <property type="entry name" value="HIT_2"/>
    <property type="match status" value="1"/>
</dbReference>
<dbReference type="Gene3D" id="3.30.428.10">
    <property type="entry name" value="HIT-like"/>
    <property type="match status" value="1"/>
</dbReference>
<comment type="caution">
    <text evidence="2">The sequence shown here is derived from an EMBL/GenBank/DDBJ whole genome shotgun (WGS) entry which is preliminary data.</text>
</comment>
<reference evidence="2" key="1">
    <citation type="submission" date="2016-10" db="EMBL/GenBank/DDBJ databases">
        <title>Sequence of Gallionella enrichment culture.</title>
        <authorList>
            <person name="Poehlein A."/>
            <person name="Muehling M."/>
            <person name="Daniel R."/>
        </authorList>
    </citation>
    <scope>NUCLEOTIDE SEQUENCE</scope>
</reference>
<evidence type="ECO:0000259" key="1">
    <source>
        <dbReference type="PROSITE" id="PS51084"/>
    </source>
</evidence>
<proteinExistence type="predicted"/>
<evidence type="ECO:0000313" key="2">
    <source>
        <dbReference type="EMBL" id="OIQ78903.1"/>
    </source>
</evidence>
<dbReference type="InterPro" id="IPR011146">
    <property type="entry name" value="HIT-like"/>
</dbReference>
<dbReference type="AlphaFoldDB" id="A0A1J5QG03"/>
<sequence>MTHRPDCPLCAGDGGTLIWRGEGFRVIRADEPDHPAFYRLIWADHVAEFSDLPALQRAACMDAVVLMEQALRVHLQPDKVNLATLGNVVPHLHWHVIARWQWDAHWPQPVWSQQRRDQNVPRLQWVRAQLPGVDAALRRDLTLRFAAV</sequence>
<gene>
    <name evidence="2" type="ORF">GALL_393840</name>
</gene>
<protein>
    <submittedName>
        <fullName evidence="2">HIT domain protein</fullName>
    </submittedName>
</protein>
<dbReference type="SUPFAM" id="SSF54197">
    <property type="entry name" value="HIT-like"/>
    <property type="match status" value="1"/>
</dbReference>
<dbReference type="GO" id="GO:0003824">
    <property type="term" value="F:catalytic activity"/>
    <property type="evidence" value="ECO:0007669"/>
    <property type="project" value="InterPro"/>
</dbReference>
<dbReference type="InterPro" id="IPR036265">
    <property type="entry name" value="HIT-like_sf"/>
</dbReference>